<dbReference type="InParanoid" id="H3BF15"/>
<gene>
    <name evidence="2" type="primary">LOC102359383</name>
</gene>
<dbReference type="STRING" id="7897.ENSLACP00000020486"/>
<reference evidence="2" key="3">
    <citation type="submission" date="2025-09" db="UniProtKB">
        <authorList>
            <consortium name="Ensembl"/>
        </authorList>
    </citation>
    <scope>IDENTIFICATION</scope>
</reference>
<evidence type="ECO:0000259" key="1">
    <source>
        <dbReference type="Pfam" id="PF04784"/>
    </source>
</evidence>
<dbReference type="EMBL" id="AFYH01025521">
    <property type="status" value="NOT_ANNOTATED_CDS"/>
    <property type="molecule type" value="Genomic_DNA"/>
</dbReference>
<dbReference type="EMBL" id="AFYH01025520">
    <property type="status" value="NOT_ANNOTATED_CDS"/>
    <property type="molecule type" value="Genomic_DNA"/>
</dbReference>
<dbReference type="OMA" id="DNSICHA"/>
<protein>
    <recommendedName>
        <fullName evidence="1">DUF547 domain-containing protein</fullName>
    </recommendedName>
</protein>
<dbReference type="InterPro" id="IPR006869">
    <property type="entry name" value="DUF547"/>
</dbReference>
<dbReference type="Ensembl" id="ENSLACT00000020626.1">
    <property type="protein sequence ID" value="ENSLACP00000020486.1"/>
    <property type="gene ID" value="ENSLACG00000018006.1"/>
</dbReference>
<evidence type="ECO:0000313" key="2">
    <source>
        <dbReference type="Ensembl" id="ENSLACP00000020486.1"/>
    </source>
</evidence>
<organism evidence="2 3">
    <name type="scientific">Latimeria chalumnae</name>
    <name type="common">Coelacanth</name>
    <dbReference type="NCBI Taxonomy" id="7897"/>
    <lineage>
        <taxon>Eukaryota</taxon>
        <taxon>Metazoa</taxon>
        <taxon>Chordata</taxon>
        <taxon>Craniata</taxon>
        <taxon>Vertebrata</taxon>
        <taxon>Euteleostomi</taxon>
        <taxon>Coelacanthiformes</taxon>
        <taxon>Coelacanthidae</taxon>
        <taxon>Latimeria</taxon>
    </lineage>
</organism>
<dbReference type="eggNOG" id="ENOG502QS72">
    <property type="taxonomic scope" value="Eukaryota"/>
</dbReference>
<evidence type="ECO:0000313" key="3">
    <source>
        <dbReference type="Proteomes" id="UP000008672"/>
    </source>
</evidence>
<proteinExistence type="predicted"/>
<dbReference type="Pfam" id="PF04784">
    <property type="entry name" value="DUF547"/>
    <property type="match status" value="1"/>
</dbReference>
<accession>H3BF15</accession>
<dbReference type="EMBL" id="AFYH01025522">
    <property type="status" value="NOT_ANNOTATED_CDS"/>
    <property type="molecule type" value="Genomic_DNA"/>
</dbReference>
<reference evidence="3" key="1">
    <citation type="submission" date="2011-08" db="EMBL/GenBank/DDBJ databases">
        <title>The draft genome of Latimeria chalumnae.</title>
        <authorList>
            <person name="Di Palma F."/>
            <person name="Alfoldi J."/>
            <person name="Johnson J."/>
            <person name="Berlin A."/>
            <person name="Gnerre S."/>
            <person name="Jaffe D."/>
            <person name="MacCallum I."/>
            <person name="Young S."/>
            <person name="Walker B.J."/>
            <person name="Lander E."/>
            <person name="Lindblad-Toh K."/>
        </authorList>
    </citation>
    <scope>NUCLEOTIDE SEQUENCE [LARGE SCALE GENOMIC DNA]</scope>
    <source>
        <strain evidence="3">Wild caught</strain>
    </source>
</reference>
<dbReference type="PANTHER" id="PTHR46361">
    <property type="entry name" value="ELECTRON CARRIER/ PROTEIN DISULFIDE OXIDOREDUCTASE"/>
    <property type="match status" value="1"/>
</dbReference>
<dbReference type="EMBL" id="AFYH01025519">
    <property type="status" value="NOT_ANNOTATED_CDS"/>
    <property type="molecule type" value="Genomic_DNA"/>
</dbReference>
<dbReference type="PANTHER" id="PTHR46361:SF3">
    <property type="entry name" value="ELECTRON CARRIER_ PROTEIN DISULFIDE OXIDOREDUCTASE"/>
    <property type="match status" value="1"/>
</dbReference>
<dbReference type="AlphaFoldDB" id="H3BF15"/>
<reference evidence="2" key="2">
    <citation type="submission" date="2025-08" db="UniProtKB">
        <authorList>
            <consortium name="Ensembl"/>
        </authorList>
    </citation>
    <scope>IDENTIFICATION</scope>
</reference>
<dbReference type="Bgee" id="ENSLACG00000018006">
    <property type="expression patterns" value="Expressed in pectoral fin and 5 other cell types or tissues"/>
</dbReference>
<dbReference type="EMBL" id="AFYH01025523">
    <property type="status" value="NOT_ANNOTATED_CDS"/>
    <property type="molecule type" value="Genomic_DNA"/>
</dbReference>
<dbReference type="Proteomes" id="UP000008672">
    <property type="component" value="Unassembled WGS sequence"/>
</dbReference>
<keyword evidence="3" id="KW-1185">Reference proteome</keyword>
<name>H3BF15_LATCH</name>
<sequence length="222" mass="24884">MSSIKQQLNVLNSVPSAEAISVLLQKLMNRLKGEYMTEDGKGVNYAALKGSEAFQQYILITQQLRLLDLHTYNALTLHGLASRDTIPQSVLEVDGFWKTTAYNIGGFEFSLDDIEHGILRANSPHPTRPQPQFGTNDPRSQFTVKTRDPRVHFALVCGGKSCPAINVYSSKNLERALNTASKSFCQQEIQVEESKKQVTLSKIFQWYMIDFAQDAKGVIRSV</sequence>
<dbReference type="EMBL" id="AFYH01025524">
    <property type="status" value="NOT_ANNOTATED_CDS"/>
    <property type="molecule type" value="Genomic_DNA"/>
</dbReference>
<feature type="domain" description="DUF547" evidence="1">
    <location>
        <begin position="71"/>
        <end position="184"/>
    </location>
</feature>